<proteinExistence type="predicted"/>
<evidence type="ECO:0000313" key="4">
    <source>
        <dbReference type="Proteomes" id="UP000694892"/>
    </source>
</evidence>
<accession>A0A974HKI6</accession>
<reference evidence="4" key="1">
    <citation type="journal article" date="2016" name="Nature">
        <title>Genome evolution in the allotetraploid frog Xenopus laevis.</title>
        <authorList>
            <person name="Session A.M."/>
            <person name="Uno Y."/>
            <person name="Kwon T."/>
            <person name="Chapman J.A."/>
            <person name="Toyoda A."/>
            <person name="Takahashi S."/>
            <person name="Fukui A."/>
            <person name="Hikosaka A."/>
            <person name="Suzuki A."/>
            <person name="Kondo M."/>
            <person name="van Heeringen S.J."/>
            <person name="Quigley I."/>
            <person name="Heinz S."/>
            <person name="Ogino H."/>
            <person name="Ochi H."/>
            <person name="Hellsten U."/>
            <person name="Lyons J.B."/>
            <person name="Simakov O."/>
            <person name="Putnam N."/>
            <person name="Stites J."/>
            <person name="Kuroki Y."/>
            <person name="Tanaka T."/>
            <person name="Michiue T."/>
            <person name="Watanabe M."/>
            <person name="Bogdanovic O."/>
            <person name="Lister R."/>
            <person name="Georgiou G."/>
            <person name="Paranjpe S.S."/>
            <person name="van Kruijsbergen I."/>
            <person name="Shu S."/>
            <person name="Carlson J."/>
            <person name="Kinoshita T."/>
            <person name="Ohta Y."/>
            <person name="Mawaribuchi S."/>
            <person name="Jenkins J."/>
            <person name="Grimwood J."/>
            <person name="Schmutz J."/>
            <person name="Mitros T."/>
            <person name="Mozaffari S.V."/>
            <person name="Suzuki Y."/>
            <person name="Haramoto Y."/>
            <person name="Yamamoto T.S."/>
            <person name="Takagi C."/>
            <person name="Heald R."/>
            <person name="Miller K."/>
            <person name="Haudenschild C."/>
            <person name="Kitzman J."/>
            <person name="Nakayama T."/>
            <person name="Izutsu Y."/>
            <person name="Robert J."/>
            <person name="Fortriede J."/>
            <person name="Burns K."/>
            <person name="Lotay V."/>
            <person name="Karimi K."/>
            <person name="Yasuoka Y."/>
            <person name="Dichmann D.S."/>
            <person name="Flajnik M.F."/>
            <person name="Houston D.W."/>
            <person name="Shendure J."/>
            <person name="DuPasquier L."/>
            <person name="Vize P.D."/>
            <person name="Zorn A.M."/>
            <person name="Ito M."/>
            <person name="Marcotte E.M."/>
            <person name="Wallingford J.B."/>
            <person name="Ito Y."/>
            <person name="Asashima M."/>
            <person name="Ueno N."/>
            <person name="Matsuda Y."/>
            <person name="Veenstra G.J."/>
            <person name="Fujiyama A."/>
            <person name="Harland R.M."/>
            <person name="Taira M."/>
            <person name="Rokhsar D.S."/>
        </authorList>
    </citation>
    <scope>NUCLEOTIDE SEQUENCE [LARGE SCALE GENOMIC DNA]</scope>
    <source>
        <strain evidence="4">J</strain>
    </source>
</reference>
<organism evidence="3 4">
    <name type="scientific">Xenopus laevis</name>
    <name type="common">African clawed frog</name>
    <dbReference type="NCBI Taxonomy" id="8355"/>
    <lineage>
        <taxon>Eukaryota</taxon>
        <taxon>Metazoa</taxon>
        <taxon>Chordata</taxon>
        <taxon>Craniata</taxon>
        <taxon>Vertebrata</taxon>
        <taxon>Euteleostomi</taxon>
        <taxon>Amphibia</taxon>
        <taxon>Batrachia</taxon>
        <taxon>Anura</taxon>
        <taxon>Pipoidea</taxon>
        <taxon>Pipidae</taxon>
        <taxon>Xenopodinae</taxon>
        <taxon>Xenopus</taxon>
        <taxon>Xenopus</taxon>
    </lineage>
</organism>
<protein>
    <submittedName>
        <fullName evidence="3">Uncharacterized protein</fullName>
    </submittedName>
</protein>
<feature type="compositionally biased region" description="Pro residues" evidence="1">
    <location>
        <begin position="63"/>
        <end position="73"/>
    </location>
</feature>
<evidence type="ECO:0000256" key="1">
    <source>
        <dbReference type="SAM" id="MobiDB-lite"/>
    </source>
</evidence>
<gene>
    <name evidence="3" type="ORF">XELAEV_18027738mg</name>
</gene>
<keyword evidence="2" id="KW-0812">Transmembrane</keyword>
<dbReference type="AlphaFoldDB" id="A0A974HKI6"/>
<feature type="region of interest" description="Disordered" evidence="1">
    <location>
        <begin position="54"/>
        <end position="73"/>
    </location>
</feature>
<dbReference type="Proteomes" id="UP000694892">
    <property type="component" value="Chromosome 5L"/>
</dbReference>
<keyword evidence="2" id="KW-0472">Membrane</keyword>
<sequence length="73" mass="8134">MGLFGSSSRNREKVEPYDTWTPFSRWGCAGMLALITFIPFTWLFFPLHPNAANRNNTPAGEHPSPPKIGPFGV</sequence>
<evidence type="ECO:0000256" key="2">
    <source>
        <dbReference type="SAM" id="Phobius"/>
    </source>
</evidence>
<feature type="transmembrane region" description="Helical" evidence="2">
    <location>
        <begin position="23"/>
        <end position="45"/>
    </location>
</feature>
<name>A0A974HKI6_XENLA</name>
<evidence type="ECO:0000313" key="3">
    <source>
        <dbReference type="EMBL" id="OCT80926.1"/>
    </source>
</evidence>
<keyword evidence="2" id="KW-1133">Transmembrane helix</keyword>
<dbReference type="EMBL" id="CM004474">
    <property type="protein sequence ID" value="OCT80926.1"/>
    <property type="molecule type" value="Genomic_DNA"/>
</dbReference>